<dbReference type="InterPro" id="IPR038729">
    <property type="entry name" value="Rad50/SbcC_AAA"/>
</dbReference>
<evidence type="ECO:0000259" key="2">
    <source>
        <dbReference type="Pfam" id="PF10088"/>
    </source>
</evidence>
<dbReference type="Proteomes" id="UP001185659">
    <property type="component" value="Unassembled WGS sequence"/>
</dbReference>
<dbReference type="InterPro" id="IPR027417">
    <property type="entry name" value="P-loop_NTPase"/>
</dbReference>
<protein>
    <submittedName>
        <fullName evidence="4">DUF2326 domain-containing protein</fullName>
    </submittedName>
</protein>
<evidence type="ECO:0000313" key="5">
    <source>
        <dbReference type="Proteomes" id="UP001185659"/>
    </source>
</evidence>
<accession>A0ABU4AGC8</accession>
<proteinExistence type="predicted"/>
<comment type="caution">
    <text evidence="4">The sequence shown here is derived from an EMBL/GenBank/DDBJ whole genome shotgun (WGS) entry which is preliminary data.</text>
</comment>
<evidence type="ECO:0000313" key="4">
    <source>
        <dbReference type="EMBL" id="MDV6225287.1"/>
    </source>
</evidence>
<dbReference type="RefSeq" id="WP_317560416.1">
    <property type="nucleotide sequence ID" value="NZ_JAWLIP010000001.1"/>
</dbReference>
<organism evidence="4 5">
    <name type="scientific">Nitratireductor aquimarinus</name>
    <dbReference type="NCBI Taxonomy" id="889300"/>
    <lineage>
        <taxon>Bacteria</taxon>
        <taxon>Pseudomonadati</taxon>
        <taxon>Pseudomonadota</taxon>
        <taxon>Alphaproteobacteria</taxon>
        <taxon>Hyphomicrobiales</taxon>
        <taxon>Phyllobacteriaceae</taxon>
        <taxon>Nitratireductor</taxon>
    </lineage>
</organism>
<dbReference type="Gene3D" id="3.40.50.300">
    <property type="entry name" value="P-loop containing nucleotide triphosphate hydrolases"/>
    <property type="match status" value="1"/>
</dbReference>
<sequence>MYLQVNMLQIRKLYSDPAVFDAIPFLPGVNLILGEPSEGSAKTNGVGKSIAIEFLNFALLSKYSSSRVKKIPKEVVPLDVEICVDLLIGSQEVTIKRVRGEENRPTILVNGNLFEFAKLEDAHSFLGNLLFEGSEATHPSFRSMLGILLRDERSEFKSIVNGYDTTLKISDDYAPHLYLLGVDISRYKKIKILQKEASDLRQKVKEYEKSVMLLRQKKIDDARADLNELDAEVSIIEQDIENLENTKSYDALEAEMQELDEAILERRRQSAIILDKISRLEPIEVERVEISTEELSEYYNDLKAGLGDLVAKDFDELQAFKAKIYRFQDGVLRKRRESLERSLKEVKDALRVMDKEYQKKLRLLDQGGALKALKQTFATYQEKADQLADLRSFISGHDGAVSQRREKLLEKDTEVQRLQVSIDQANRIKSSFEGTILDIHNFVMGNRQAAFHIETVDKAQVVDITLRIDSDGSHSVEREKTFIYDFSLLTNESTGERHFGLLVHDNIFEVDSDTLKRSLDFIAQHAPALQGQYILTLNSDRASSDAPDAMKALAGCVRARFTKQSRFLKKKYQEE</sequence>
<evidence type="ECO:0000256" key="1">
    <source>
        <dbReference type="SAM" id="Coils"/>
    </source>
</evidence>
<feature type="domain" description="Rad50/SbcC-type AAA" evidence="3">
    <location>
        <begin position="23"/>
        <end position="262"/>
    </location>
</feature>
<dbReference type="Pfam" id="PF10088">
    <property type="entry name" value="DUF2326"/>
    <property type="match status" value="1"/>
</dbReference>
<gene>
    <name evidence="4" type="ORF">R2G56_03220</name>
</gene>
<feature type="coiled-coil region" evidence="1">
    <location>
        <begin position="190"/>
        <end position="269"/>
    </location>
</feature>
<evidence type="ECO:0000259" key="3">
    <source>
        <dbReference type="Pfam" id="PF13476"/>
    </source>
</evidence>
<keyword evidence="1" id="KW-0175">Coiled coil</keyword>
<dbReference type="InterPro" id="IPR018760">
    <property type="entry name" value="DUF2326"/>
</dbReference>
<feature type="domain" description="DUF2326" evidence="2">
    <location>
        <begin position="442"/>
        <end position="544"/>
    </location>
</feature>
<dbReference type="SUPFAM" id="SSF52540">
    <property type="entry name" value="P-loop containing nucleoside triphosphate hydrolases"/>
    <property type="match status" value="1"/>
</dbReference>
<dbReference type="EMBL" id="JAWLIP010000001">
    <property type="protein sequence ID" value="MDV6225287.1"/>
    <property type="molecule type" value="Genomic_DNA"/>
</dbReference>
<reference evidence="4 5" key="1">
    <citation type="submission" date="2023-10" db="EMBL/GenBank/DDBJ databases">
        <authorList>
            <person name="Venkata Ramana C."/>
            <person name="Sasikala C."/>
            <person name="Dhurka M."/>
        </authorList>
    </citation>
    <scope>NUCLEOTIDE SEQUENCE [LARGE SCALE GENOMIC DNA]</scope>
    <source>
        <strain evidence="4 5">KCTC 32151</strain>
    </source>
</reference>
<dbReference type="Pfam" id="PF13476">
    <property type="entry name" value="AAA_23"/>
    <property type="match status" value="1"/>
</dbReference>
<keyword evidence="5" id="KW-1185">Reference proteome</keyword>
<feature type="coiled-coil region" evidence="1">
    <location>
        <begin position="336"/>
        <end position="390"/>
    </location>
</feature>
<name>A0ABU4AGC8_9HYPH</name>